<dbReference type="EMBL" id="JAQZSM010000004">
    <property type="protein sequence ID" value="MDD7970779.1"/>
    <property type="molecule type" value="Genomic_DNA"/>
</dbReference>
<sequence>MTRASVSIDGHFGEWIQGRLGPGGPVVLITMPCTRTGVDAHLAAQDDPDGATGAPPATTDIMQRFSAALDIHLAGNVRLVPRVPAGLGTGVSTATLLALADLAQWRGTPDALARACIQAEGASDPLMFPAPERLLWASREGVTYAHLPGLPQFEVVGGFRGGPSRTDARDNDFPDIADLVGAWRAARHLREFAQLASESARRCLALRGRVPDPTAALAAATGALGWNIAHTGAARGLIFAPGTCPPDATDRMRAAGYHGVMRFQGGGAA</sequence>
<protein>
    <submittedName>
        <fullName evidence="1">Propanediol utilization protein</fullName>
    </submittedName>
</protein>
<evidence type="ECO:0000313" key="2">
    <source>
        <dbReference type="Proteomes" id="UP001431784"/>
    </source>
</evidence>
<proteinExistence type="predicted"/>
<name>A0ABT5T6V2_9RHOB</name>
<evidence type="ECO:0000313" key="1">
    <source>
        <dbReference type="EMBL" id="MDD7970779.1"/>
    </source>
</evidence>
<comment type="caution">
    <text evidence="1">The sequence shown here is derived from an EMBL/GenBank/DDBJ whole genome shotgun (WGS) entry which is preliminary data.</text>
</comment>
<keyword evidence="2" id="KW-1185">Reference proteome</keyword>
<accession>A0ABT5T6V2</accession>
<dbReference type="RefSeq" id="WP_274351461.1">
    <property type="nucleotide sequence ID" value="NZ_JAQZSM010000004.1"/>
</dbReference>
<dbReference type="Proteomes" id="UP001431784">
    <property type="component" value="Unassembled WGS sequence"/>
</dbReference>
<reference evidence="1" key="1">
    <citation type="submission" date="2023-02" db="EMBL/GenBank/DDBJ databases">
        <title>Description of Roseinatronobacter alkalisoli sp. nov., an alkaliphilic bacerium isolated from soda soil.</title>
        <authorList>
            <person name="Wei W."/>
        </authorList>
    </citation>
    <scope>NUCLEOTIDE SEQUENCE</scope>
    <source>
        <strain evidence="1">HJB301</strain>
    </source>
</reference>
<organism evidence="1 2">
    <name type="scientific">Roseinatronobacter alkalisoli</name>
    <dbReference type="NCBI Taxonomy" id="3028235"/>
    <lineage>
        <taxon>Bacteria</taxon>
        <taxon>Pseudomonadati</taxon>
        <taxon>Pseudomonadota</taxon>
        <taxon>Alphaproteobacteria</taxon>
        <taxon>Rhodobacterales</taxon>
        <taxon>Paracoccaceae</taxon>
        <taxon>Roseinatronobacter</taxon>
    </lineage>
</organism>
<gene>
    <name evidence="1" type="ORF">PUT78_06685</name>
</gene>